<evidence type="ECO:0000313" key="5">
    <source>
        <dbReference type="RefSeq" id="XP_010261530.1"/>
    </source>
</evidence>
<organism evidence="4 5">
    <name type="scientific">Nelumbo nucifera</name>
    <name type="common">Sacred lotus</name>
    <dbReference type="NCBI Taxonomy" id="4432"/>
    <lineage>
        <taxon>Eukaryota</taxon>
        <taxon>Viridiplantae</taxon>
        <taxon>Streptophyta</taxon>
        <taxon>Embryophyta</taxon>
        <taxon>Tracheophyta</taxon>
        <taxon>Spermatophyta</taxon>
        <taxon>Magnoliopsida</taxon>
        <taxon>Proteales</taxon>
        <taxon>Nelumbonaceae</taxon>
        <taxon>Nelumbo</taxon>
    </lineage>
</organism>
<dbReference type="KEGG" id="nnu:104600338"/>
<dbReference type="InterPro" id="IPR046960">
    <property type="entry name" value="PPR_At4g14850-like_plant"/>
</dbReference>
<feature type="repeat" description="PPR" evidence="2">
    <location>
        <begin position="330"/>
        <end position="360"/>
    </location>
</feature>
<feature type="repeat" description="PPR" evidence="2">
    <location>
        <begin position="567"/>
        <end position="601"/>
    </location>
</feature>
<dbReference type="InterPro" id="IPR002885">
    <property type="entry name" value="PPR_rpt"/>
</dbReference>
<feature type="repeat" description="PPR" evidence="2">
    <location>
        <begin position="532"/>
        <end position="566"/>
    </location>
</feature>
<feature type="repeat" description="PPR" evidence="2">
    <location>
        <begin position="497"/>
        <end position="531"/>
    </location>
</feature>
<dbReference type="FunFam" id="1.25.40.10:FF:000031">
    <property type="entry name" value="Pentatricopeptide repeat-containing protein mitochondrial"/>
    <property type="match status" value="1"/>
</dbReference>
<proteinExistence type="predicted"/>
<keyword evidence="1" id="KW-0677">Repeat</keyword>
<dbReference type="PANTHER" id="PTHR47926:SF539">
    <property type="entry name" value="DYW DOMAIN-CONTAINING PROTEIN"/>
    <property type="match status" value="1"/>
</dbReference>
<dbReference type="AlphaFoldDB" id="A0A1U8A393"/>
<dbReference type="FunCoup" id="A0A1U8A393">
    <property type="interactions" value="587"/>
</dbReference>
<dbReference type="OMA" id="WIQIEQG"/>
<dbReference type="Pfam" id="PF20431">
    <property type="entry name" value="E_motif"/>
    <property type="match status" value="1"/>
</dbReference>
<name>A0A1U8A393_NELNU</name>
<dbReference type="RefSeq" id="XP_010261530.1">
    <property type="nucleotide sequence ID" value="XM_010263228.2"/>
</dbReference>
<dbReference type="InterPro" id="IPR046848">
    <property type="entry name" value="E_motif"/>
</dbReference>
<evidence type="ECO:0000313" key="4">
    <source>
        <dbReference type="Proteomes" id="UP000189703"/>
    </source>
</evidence>
<dbReference type="eggNOG" id="KOG4197">
    <property type="taxonomic scope" value="Eukaryota"/>
</dbReference>
<dbReference type="GO" id="GO:0003723">
    <property type="term" value="F:RNA binding"/>
    <property type="evidence" value="ECO:0007669"/>
    <property type="project" value="InterPro"/>
</dbReference>
<dbReference type="InterPro" id="IPR032867">
    <property type="entry name" value="DYW_dom"/>
</dbReference>
<dbReference type="Pfam" id="PF14432">
    <property type="entry name" value="DYW_deaminase"/>
    <property type="match status" value="1"/>
</dbReference>
<dbReference type="Proteomes" id="UP000189703">
    <property type="component" value="Unplaced"/>
</dbReference>
<dbReference type="FunFam" id="1.25.40.10:FF:000366">
    <property type="entry name" value="Pentatricopeptide (PPR) repeat-containing protein"/>
    <property type="match status" value="1"/>
</dbReference>
<evidence type="ECO:0000256" key="1">
    <source>
        <dbReference type="ARBA" id="ARBA00022737"/>
    </source>
</evidence>
<keyword evidence="4" id="KW-1185">Reference proteome</keyword>
<dbReference type="Pfam" id="PF01535">
    <property type="entry name" value="PPR"/>
    <property type="match status" value="3"/>
</dbReference>
<dbReference type="GeneID" id="104600338"/>
<feature type="repeat" description="PPR" evidence="2">
    <location>
        <begin position="396"/>
        <end position="430"/>
    </location>
</feature>
<dbReference type="InterPro" id="IPR011990">
    <property type="entry name" value="TPR-like_helical_dom_sf"/>
</dbReference>
<evidence type="ECO:0000259" key="3">
    <source>
        <dbReference type="Pfam" id="PF14432"/>
    </source>
</evidence>
<dbReference type="FunFam" id="1.25.40.10:FF:001383">
    <property type="entry name" value="Pentatricopeptide repeat-containing protein mitochondrial"/>
    <property type="match status" value="1"/>
</dbReference>
<dbReference type="GO" id="GO:0008270">
    <property type="term" value="F:zinc ion binding"/>
    <property type="evidence" value="ECO:0007669"/>
    <property type="project" value="InterPro"/>
</dbReference>
<gene>
    <name evidence="5" type="primary">LOC104600338</name>
</gene>
<dbReference type="FunFam" id="1.25.40.10:FF:000285">
    <property type="entry name" value="Pentatricopeptide repeat-containing protein, chloroplastic"/>
    <property type="match status" value="1"/>
</dbReference>
<feature type="repeat" description="PPR" evidence="2">
    <location>
        <begin position="703"/>
        <end position="733"/>
    </location>
</feature>
<dbReference type="FunFam" id="1.25.40.10:FF:000393">
    <property type="entry name" value="Pentatricopeptide repeat-containing protein At1g20230"/>
    <property type="match status" value="1"/>
</dbReference>
<dbReference type="GO" id="GO:0009451">
    <property type="term" value="P:RNA modification"/>
    <property type="evidence" value="ECO:0007669"/>
    <property type="project" value="InterPro"/>
</dbReference>
<accession>A0A1U8A393</accession>
<dbReference type="NCBIfam" id="TIGR00756">
    <property type="entry name" value="PPR"/>
    <property type="match status" value="8"/>
</dbReference>
<dbReference type="PANTHER" id="PTHR47926">
    <property type="entry name" value="PENTATRICOPEPTIDE REPEAT-CONTAINING PROTEIN"/>
    <property type="match status" value="1"/>
</dbReference>
<dbReference type="Pfam" id="PF13041">
    <property type="entry name" value="PPR_2"/>
    <property type="match status" value="4"/>
</dbReference>
<dbReference type="PROSITE" id="PS51375">
    <property type="entry name" value="PPR"/>
    <property type="match status" value="8"/>
</dbReference>
<protein>
    <submittedName>
        <fullName evidence="5">Pentatricopeptide repeat-containing protein At4g01030, mitochondrial</fullName>
    </submittedName>
</protein>
<dbReference type="OrthoDB" id="185373at2759"/>
<sequence>MLFYFPFLLPDPTTPNDFKSPSYCRISMEKAASSNHLNSCIPRDPSVGKRKRTDSISSRVRGVAYTSVERPVSASTPSVLPPSWSSASSRKFSSSLCTSDYLTNSNSPDPIRQIQTPVIKTAGWRNWDTFVEDFIGMYLEVGDFRSASLVFLVGSDRSSITWSYMVEEFHRAGAKPHELLQAFADLHSKGVIFSTRALTAVLRICAILMDSWLGVEIHACLIKWGFDSDAHLRSALMNFYASSWGVDYAEEVFHEMPDQDVLVWSEAIAVSARSGLLVKTLQLFREMQFSCVKANSFTIVKVLQACGNLEALKEGQQIHGHVIRSGLESNLSLCNSLISMYSKNSELERARKVFDFMQDPNLTSWNSIISGYALTGHLDEAWQLFQQMRSSEKRPDLVTWNCLLSGHVLHGSYNTLLVILRRMQMEGFKPNSTTITILLQAISEMGSLDLGKEIHGYALRNAVEHDIYVGTSVIDMYIKNGSLINARSVFDTMKKRNIFAWNSLISGYSFMGRFQEALELLKRMETEGIKPDLVTWNGLISGYAVQGRSKEAWAVIRQISALGVKPNVVSWTALISGCSKNGNYRDSLNFFIQMQREGIKPNSATVSNILQSCAALSLLQSGQEMHCLAVRKGFDEDIFVATALIDMYSKADSLEYAYRVFLKIQNKNVACWNSMIMGFSIHGLGKEGVLLFTEMCEAGVQPDSITFTAVLSACKNSGLIDEGWKYFDSMSKDYNIIPTLEHYSCMVDLLGRSGYLDEAWDFIQSMPLEPDASIWGALLGSCRIHKNIEYAEIAAKHLFKLEPLNSANYLLMISLYATANRWEEVEHLRDLMGVVRVNSRAGWSWIKINQRIHVFSTEGNSHPDIGEIYFELYQLVSEMKKLGYVPDTSCVFQNIDEEDKEKILMSHTEKLAMTYGLLRMDNARPIRVIKNTRVCADCHTAAKYMSQISRREIFLRDGVRFHRFMNGKCSCNDFW</sequence>
<dbReference type="InParanoid" id="A0A1U8A393"/>
<reference evidence="5" key="1">
    <citation type="submission" date="2025-08" db="UniProtKB">
        <authorList>
            <consortium name="RefSeq"/>
        </authorList>
    </citation>
    <scope>IDENTIFICATION</scope>
</reference>
<feature type="repeat" description="PPR" evidence="2">
    <location>
        <begin position="361"/>
        <end position="395"/>
    </location>
</feature>
<dbReference type="Gene3D" id="1.25.40.10">
    <property type="entry name" value="Tetratricopeptide repeat domain"/>
    <property type="match status" value="4"/>
</dbReference>
<feature type="repeat" description="PPR" evidence="2">
    <location>
        <begin position="668"/>
        <end position="702"/>
    </location>
</feature>
<feature type="domain" description="DYW" evidence="3">
    <location>
        <begin position="883"/>
        <end position="975"/>
    </location>
</feature>
<evidence type="ECO:0000256" key="2">
    <source>
        <dbReference type="PROSITE-ProRule" id="PRU00708"/>
    </source>
</evidence>